<keyword evidence="1" id="KW-0812">Transmembrane</keyword>
<feature type="transmembrane region" description="Helical" evidence="1">
    <location>
        <begin position="132"/>
        <end position="153"/>
    </location>
</feature>
<dbReference type="EMBL" id="FNKY01000001">
    <property type="protein sequence ID" value="SDQ66533.1"/>
    <property type="molecule type" value="Genomic_DNA"/>
</dbReference>
<feature type="transmembrane region" description="Helical" evidence="1">
    <location>
        <begin position="18"/>
        <end position="42"/>
    </location>
</feature>
<evidence type="ECO:0000256" key="1">
    <source>
        <dbReference type="SAM" id="Phobius"/>
    </source>
</evidence>
<evidence type="ECO:0000313" key="3">
    <source>
        <dbReference type="Proteomes" id="UP000183471"/>
    </source>
</evidence>
<organism evidence="2 3">
    <name type="scientific">Nitrosospira multiformis</name>
    <dbReference type="NCBI Taxonomy" id="1231"/>
    <lineage>
        <taxon>Bacteria</taxon>
        <taxon>Pseudomonadati</taxon>
        <taxon>Pseudomonadota</taxon>
        <taxon>Betaproteobacteria</taxon>
        <taxon>Nitrosomonadales</taxon>
        <taxon>Nitrosomonadaceae</taxon>
        <taxon>Nitrosospira</taxon>
    </lineage>
</organism>
<keyword evidence="1" id="KW-1133">Transmembrane helix</keyword>
<proteinExistence type="predicted"/>
<evidence type="ECO:0000313" key="2">
    <source>
        <dbReference type="EMBL" id="SDQ66533.1"/>
    </source>
</evidence>
<feature type="transmembrane region" description="Helical" evidence="1">
    <location>
        <begin position="94"/>
        <end position="120"/>
    </location>
</feature>
<protein>
    <recommendedName>
        <fullName evidence="4">DUF4345 domain-containing protein</fullName>
    </recommendedName>
</protein>
<gene>
    <name evidence="2" type="ORF">SAMN05216402_1761</name>
</gene>
<accession>A0ABY0TDG6</accession>
<keyword evidence="1" id="KW-0472">Membrane</keyword>
<sequence length="158" mass="17861">MNDKTFDFRKIFEGMMSYLYLTSGWWFLVPGPVLVLSSPSWWFRLPLSVRNEIGIDSSTISIYWLIGIAVISVALGFFLRGLAFGILSENRFRIIICASLSALFGLVSLGLTAIWIAIFYFDQDSFDLSSAVMHGVFATSQFLIVAGFLWLIYSKKKN</sequence>
<evidence type="ECO:0008006" key="4">
    <source>
        <dbReference type="Google" id="ProtNLM"/>
    </source>
</evidence>
<feature type="transmembrane region" description="Helical" evidence="1">
    <location>
        <begin position="62"/>
        <end position="82"/>
    </location>
</feature>
<dbReference type="Proteomes" id="UP000183471">
    <property type="component" value="Unassembled WGS sequence"/>
</dbReference>
<reference evidence="2 3" key="1">
    <citation type="submission" date="2016-10" db="EMBL/GenBank/DDBJ databases">
        <authorList>
            <person name="Varghese N."/>
            <person name="Submissions S."/>
        </authorList>
    </citation>
    <scope>NUCLEOTIDE SEQUENCE [LARGE SCALE GENOMIC DNA]</scope>
    <source>
        <strain evidence="2 3">Nl1</strain>
    </source>
</reference>
<keyword evidence="3" id="KW-1185">Reference proteome</keyword>
<comment type="caution">
    <text evidence="2">The sequence shown here is derived from an EMBL/GenBank/DDBJ whole genome shotgun (WGS) entry which is preliminary data.</text>
</comment>
<name>A0ABY0TDG6_9PROT</name>